<evidence type="ECO:0000313" key="4">
    <source>
        <dbReference type="Proteomes" id="UP001232725"/>
    </source>
</evidence>
<protein>
    <submittedName>
        <fullName evidence="3">Uncharacterized protein</fullName>
    </submittedName>
</protein>
<gene>
    <name evidence="3" type="ORF">Q9R02_16365</name>
</gene>
<evidence type="ECO:0000256" key="2">
    <source>
        <dbReference type="SAM" id="SignalP"/>
    </source>
</evidence>
<feature type="signal peptide" evidence="2">
    <location>
        <begin position="1"/>
        <end position="32"/>
    </location>
</feature>
<dbReference type="RefSeq" id="WP_305997776.1">
    <property type="nucleotide sequence ID" value="NZ_JAVALS010000023.1"/>
</dbReference>
<feature type="region of interest" description="Disordered" evidence="1">
    <location>
        <begin position="310"/>
        <end position="330"/>
    </location>
</feature>
<dbReference type="Proteomes" id="UP001232725">
    <property type="component" value="Unassembled WGS sequence"/>
</dbReference>
<organism evidence="3 4">
    <name type="scientific">Arthrobacter horti</name>
    <dbReference type="NCBI Taxonomy" id="3068273"/>
    <lineage>
        <taxon>Bacteria</taxon>
        <taxon>Bacillati</taxon>
        <taxon>Actinomycetota</taxon>
        <taxon>Actinomycetes</taxon>
        <taxon>Micrococcales</taxon>
        <taxon>Micrococcaceae</taxon>
        <taxon>Arthrobacter</taxon>
    </lineage>
</organism>
<feature type="region of interest" description="Disordered" evidence="1">
    <location>
        <begin position="252"/>
        <end position="296"/>
    </location>
</feature>
<comment type="caution">
    <text evidence="3">The sequence shown here is derived from an EMBL/GenBank/DDBJ whole genome shotgun (WGS) entry which is preliminary data.</text>
</comment>
<feature type="compositionally biased region" description="Polar residues" evidence="1">
    <location>
        <begin position="279"/>
        <end position="289"/>
    </location>
</feature>
<accession>A0ABT9ISZ2</accession>
<feature type="compositionally biased region" description="Pro residues" evidence="1">
    <location>
        <begin position="185"/>
        <end position="196"/>
    </location>
</feature>
<keyword evidence="4" id="KW-1185">Reference proteome</keyword>
<feature type="chain" id="PRO_5045881137" evidence="2">
    <location>
        <begin position="33"/>
        <end position="330"/>
    </location>
</feature>
<feature type="region of interest" description="Disordered" evidence="1">
    <location>
        <begin position="32"/>
        <end position="64"/>
    </location>
</feature>
<keyword evidence="2" id="KW-0732">Signal</keyword>
<dbReference type="EMBL" id="JAVALS010000023">
    <property type="protein sequence ID" value="MDP5228731.1"/>
    <property type="molecule type" value="Genomic_DNA"/>
</dbReference>
<evidence type="ECO:0000256" key="1">
    <source>
        <dbReference type="SAM" id="MobiDB-lite"/>
    </source>
</evidence>
<feature type="region of interest" description="Disordered" evidence="1">
    <location>
        <begin position="176"/>
        <end position="196"/>
    </location>
</feature>
<evidence type="ECO:0000313" key="3">
    <source>
        <dbReference type="EMBL" id="MDP5228731.1"/>
    </source>
</evidence>
<dbReference type="PROSITE" id="PS51257">
    <property type="entry name" value="PROKAR_LIPOPROTEIN"/>
    <property type="match status" value="1"/>
</dbReference>
<proteinExistence type="predicted"/>
<feature type="compositionally biased region" description="Low complexity" evidence="1">
    <location>
        <begin position="46"/>
        <end position="63"/>
    </location>
</feature>
<name>A0ABT9ISZ2_9MICC</name>
<sequence length="330" mass="33263">MRRAFRHLTVRLALGCAAAFVACLFFSNSASAAENPPPSTPHQGEAHPVAPTPRRTAPPASHRAVVDHRPAARGLVPGLLHRVATTTSHTLPALSSTLDRTLRSTPLLTSVTTTATDRLLAPTLESVGRLTTSVSAVTAQVTGAAGSALRPLGLSQVPATTQTAVGAVLGPGTPVAAAPATTPAPARPTTPAQPTPPLRAVVRAAQPAPALPHIEPTTTASAPRALSAPTAVFHVESPGLGFSVAAPPVAQPALSPGSGTPQAPAPPASPAQDLMSAGFGSQSSRQDSGGPTGFFSLTFIPLPAASPHESLGYSWLPPASRTADPDYSPD</sequence>
<reference evidence="3 4" key="1">
    <citation type="submission" date="2023-08" db="EMBL/GenBank/DDBJ databases">
        <title>Arthrobacter horti sp. nov., isolated from forest soil.</title>
        <authorList>
            <person name="Park M."/>
        </authorList>
    </citation>
    <scope>NUCLEOTIDE SEQUENCE [LARGE SCALE GENOMIC DNA]</scope>
    <source>
        <strain evidence="3 4">YJM1</strain>
    </source>
</reference>